<evidence type="ECO:0000256" key="6">
    <source>
        <dbReference type="ARBA" id="ARBA00022556"/>
    </source>
</evidence>
<comment type="catalytic activity">
    <reaction evidence="11 12">
        <text>a UDP-3-O-[(3R)-3-hydroxyacyl]-N-acetyl-alpha-D-glucosamine + H2O = a UDP-3-O-[(3R)-3-hydroxyacyl]-alpha-D-glucosamine + acetate</text>
        <dbReference type="Rhea" id="RHEA:67816"/>
        <dbReference type="ChEBI" id="CHEBI:15377"/>
        <dbReference type="ChEBI" id="CHEBI:30089"/>
        <dbReference type="ChEBI" id="CHEBI:137740"/>
        <dbReference type="ChEBI" id="CHEBI:173225"/>
        <dbReference type="EC" id="3.5.1.108"/>
    </reaction>
</comment>
<dbReference type="RefSeq" id="WP_123691803.1">
    <property type="nucleotide sequence ID" value="NZ_AP019700.1"/>
</dbReference>
<organism evidence="13 14">
    <name type="scientific">Stella humosa</name>
    <dbReference type="NCBI Taxonomy" id="94"/>
    <lineage>
        <taxon>Bacteria</taxon>
        <taxon>Pseudomonadati</taxon>
        <taxon>Pseudomonadota</taxon>
        <taxon>Alphaproteobacteria</taxon>
        <taxon>Rhodospirillales</taxon>
        <taxon>Stellaceae</taxon>
        <taxon>Stella</taxon>
    </lineage>
</organism>
<keyword evidence="9 12" id="KW-0862">Zinc</keyword>
<feature type="binding site" evidence="12">
    <location>
        <position position="87"/>
    </location>
    <ligand>
        <name>Zn(2+)</name>
        <dbReference type="ChEBI" id="CHEBI:29105"/>
    </ligand>
</feature>
<evidence type="ECO:0000313" key="13">
    <source>
        <dbReference type="EMBL" id="ROP84122.1"/>
    </source>
</evidence>
<dbReference type="SUPFAM" id="SSF54211">
    <property type="entry name" value="Ribosomal protein S5 domain 2-like"/>
    <property type="match status" value="2"/>
</dbReference>
<dbReference type="InterPro" id="IPR015870">
    <property type="entry name" value="UDP-acyl_N-AcGlcN_deAcase_N"/>
</dbReference>
<comment type="pathway">
    <text evidence="3 12">Glycolipid biosynthesis; lipid IV(A) biosynthesis; lipid IV(A) from (3R)-3-hydroxytetradecanoyl-[acyl-carrier-protein] and UDP-N-acetyl-alpha-D-glucosamine: step 2/6.</text>
</comment>
<dbReference type="NCBIfam" id="TIGR00325">
    <property type="entry name" value="lpxC"/>
    <property type="match status" value="1"/>
</dbReference>
<protein>
    <recommendedName>
        <fullName evidence="4 12">UDP-3-O-acyl-N-acetylglucosamine deacetylase</fullName>
        <shortName evidence="12">UDP-3-O-acyl-GlcNAc deacetylase</shortName>
        <ecNumber evidence="4 12">3.5.1.108</ecNumber>
    </recommendedName>
    <alternativeName>
        <fullName evidence="12">UDP-3-O-[R-3-hydroxymyristoyl]-N-acetylglucosamine deacetylase</fullName>
    </alternativeName>
</protein>
<dbReference type="GO" id="GO:0046872">
    <property type="term" value="F:metal ion binding"/>
    <property type="evidence" value="ECO:0007669"/>
    <property type="project" value="UniProtKB-KW"/>
</dbReference>
<reference evidence="13 14" key="1">
    <citation type="submission" date="2018-11" db="EMBL/GenBank/DDBJ databases">
        <title>Genomic Encyclopedia of Type Strains, Phase IV (KMG-IV): sequencing the most valuable type-strain genomes for metagenomic binning, comparative biology and taxonomic classification.</title>
        <authorList>
            <person name="Goeker M."/>
        </authorList>
    </citation>
    <scope>NUCLEOTIDE SEQUENCE [LARGE SCALE GENOMIC DNA]</scope>
    <source>
        <strain evidence="13 14">DSM 5900</strain>
    </source>
</reference>
<keyword evidence="10 12" id="KW-0443">Lipid metabolism</keyword>
<comment type="cofactor">
    <cofactor evidence="1 12">
        <name>Zn(2+)</name>
        <dbReference type="ChEBI" id="CHEBI:29105"/>
    </cofactor>
</comment>
<keyword evidence="6 12" id="KW-0441">Lipid A biosynthesis</keyword>
<dbReference type="GO" id="GO:0016020">
    <property type="term" value="C:membrane"/>
    <property type="evidence" value="ECO:0007669"/>
    <property type="project" value="GOC"/>
</dbReference>
<evidence type="ECO:0000256" key="5">
    <source>
        <dbReference type="ARBA" id="ARBA00022516"/>
    </source>
</evidence>
<dbReference type="Pfam" id="PF03331">
    <property type="entry name" value="LpxC"/>
    <property type="match status" value="1"/>
</dbReference>
<evidence type="ECO:0000256" key="4">
    <source>
        <dbReference type="ARBA" id="ARBA00012745"/>
    </source>
</evidence>
<evidence type="ECO:0000256" key="9">
    <source>
        <dbReference type="ARBA" id="ARBA00022833"/>
    </source>
</evidence>
<feature type="binding site" evidence="12">
    <location>
        <position position="244"/>
    </location>
    <ligand>
        <name>Zn(2+)</name>
        <dbReference type="ChEBI" id="CHEBI:29105"/>
    </ligand>
</feature>
<dbReference type="UniPathway" id="UPA00359">
    <property type="reaction ID" value="UER00478"/>
</dbReference>
<name>A0A3N1KXA2_9PROT</name>
<keyword evidence="14" id="KW-1185">Reference proteome</keyword>
<evidence type="ECO:0000256" key="2">
    <source>
        <dbReference type="ARBA" id="ARBA00002923"/>
    </source>
</evidence>
<dbReference type="EMBL" id="RJKX01000015">
    <property type="protein sequence ID" value="ROP84122.1"/>
    <property type="molecule type" value="Genomic_DNA"/>
</dbReference>
<keyword evidence="5 12" id="KW-0444">Lipid biosynthesis</keyword>
<keyword evidence="8 12" id="KW-0378">Hydrolase</keyword>
<dbReference type="Gene3D" id="3.30.230.20">
    <property type="entry name" value="lpxc deacetylase, domain 1"/>
    <property type="match status" value="1"/>
</dbReference>
<evidence type="ECO:0000256" key="7">
    <source>
        <dbReference type="ARBA" id="ARBA00022723"/>
    </source>
</evidence>
<dbReference type="PANTHER" id="PTHR33694:SF1">
    <property type="entry name" value="UDP-3-O-ACYL-N-ACETYLGLUCOSAMINE DEACETYLASE 1, MITOCHONDRIAL-RELATED"/>
    <property type="match status" value="1"/>
</dbReference>
<evidence type="ECO:0000256" key="10">
    <source>
        <dbReference type="ARBA" id="ARBA00023098"/>
    </source>
</evidence>
<dbReference type="PANTHER" id="PTHR33694">
    <property type="entry name" value="UDP-3-O-ACYL-N-ACETYLGLUCOSAMINE DEACETYLASE 1, MITOCHONDRIAL-RELATED"/>
    <property type="match status" value="1"/>
</dbReference>
<keyword evidence="7 12" id="KW-0479">Metal-binding</keyword>
<dbReference type="InterPro" id="IPR004463">
    <property type="entry name" value="UDP-acyl_GlcNac_deAcase"/>
</dbReference>
<evidence type="ECO:0000256" key="1">
    <source>
        <dbReference type="ARBA" id="ARBA00001947"/>
    </source>
</evidence>
<dbReference type="EC" id="3.5.1.108" evidence="4 12"/>
<feature type="active site" description="Proton donor" evidence="12">
    <location>
        <position position="271"/>
    </location>
</feature>
<gene>
    <name evidence="12" type="primary">lpxC</name>
    <name evidence="13" type="ORF">EDC65_3470</name>
</gene>
<evidence type="ECO:0000256" key="12">
    <source>
        <dbReference type="HAMAP-Rule" id="MF_00388"/>
    </source>
</evidence>
<evidence type="ECO:0000256" key="3">
    <source>
        <dbReference type="ARBA" id="ARBA00005002"/>
    </source>
</evidence>
<dbReference type="HAMAP" id="MF_00388">
    <property type="entry name" value="LpxC"/>
    <property type="match status" value="1"/>
</dbReference>
<dbReference type="Proteomes" id="UP000278222">
    <property type="component" value="Unassembled WGS sequence"/>
</dbReference>
<dbReference type="AlphaFoldDB" id="A0A3N1KXA2"/>
<dbReference type="GO" id="GO:0009245">
    <property type="term" value="P:lipid A biosynthetic process"/>
    <property type="evidence" value="ECO:0007669"/>
    <property type="project" value="UniProtKB-UniRule"/>
</dbReference>
<proteinExistence type="inferred from homology"/>
<sequence length="311" mass="33591">MNAIRPTAFPAPRRTIKSAIHCTGVGLHSGRRTLLRLVPAEAGTGVVFRRIDLPGAPEVAALWDRAIESPLCTTLVENDVTVSTVEHLMAALAGSEIDDVVVEIDGPEVPIMDGSAAPFVFLIECAGAVELAQPRSAIRILKEVRVGDARSWAALRPGPAASFTFEIDFPHPVIRQQSFGVTLHNGTFKNQLSRARTFGFLHEVDRLRELGLARGGSLENAIVVAEDGILNEEGLRYTDEFVRHKIVDSIGDLYLAGAPILGRFEGYKSSHALSARLLRTLMTDPSAWAYDVMADSMMTPAWDSGPLAATA</sequence>
<comment type="caution">
    <text evidence="13">The sequence shown here is derived from an EMBL/GenBank/DDBJ whole genome shotgun (WGS) entry which is preliminary data.</text>
</comment>
<dbReference type="Gene3D" id="3.30.1700.10">
    <property type="entry name" value="lpxc deacetylase, domain 2"/>
    <property type="match status" value="1"/>
</dbReference>
<accession>A0A3N1KXA2</accession>
<dbReference type="GO" id="GO:0103117">
    <property type="term" value="F:UDP-3-O-acyl-N-acetylglucosamine deacetylase activity"/>
    <property type="evidence" value="ECO:0007669"/>
    <property type="project" value="UniProtKB-UniRule"/>
</dbReference>
<feature type="binding site" evidence="12">
    <location>
        <position position="248"/>
    </location>
    <ligand>
        <name>Zn(2+)</name>
        <dbReference type="ChEBI" id="CHEBI:29105"/>
    </ligand>
</feature>
<dbReference type="OrthoDB" id="9802746at2"/>
<comment type="function">
    <text evidence="2 12">Catalyzes the hydrolysis of UDP-3-O-myristoyl-N-acetylglucosamine to form UDP-3-O-myristoylglucosamine and acetate, the committed step in lipid A biosynthesis.</text>
</comment>
<dbReference type="InterPro" id="IPR011334">
    <property type="entry name" value="UDP-acyl_GlcNac_deAcase_C"/>
</dbReference>
<evidence type="ECO:0000313" key="14">
    <source>
        <dbReference type="Proteomes" id="UP000278222"/>
    </source>
</evidence>
<dbReference type="InterPro" id="IPR020568">
    <property type="entry name" value="Ribosomal_Su5_D2-typ_SF"/>
</dbReference>
<evidence type="ECO:0000256" key="11">
    <source>
        <dbReference type="ARBA" id="ARBA00024535"/>
    </source>
</evidence>
<comment type="similarity">
    <text evidence="12">Belongs to the LpxC family.</text>
</comment>
<evidence type="ECO:0000256" key="8">
    <source>
        <dbReference type="ARBA" id="ARBA00022801"/>
    </source>
</evidence>